<dbReference type="AlphaFoldDB" id="D8RAE5"/>
<evidence type="ECO:0000313" key="1">
    <source>
        <dbReference type="EMBL" id="EFJ30312.1"/>
    </source>
</evidence>
<sequence>MVIHLDCLWQVIVIEIGIRLDPFQEHGCCTGLCSFSREPAAKVNQGAPSLLSLQGCLLRLFSCGAVMKTRSSPGILLGGIDQVKTTYPYVAIKKADREHGGYPMDRFCYERNGRRAYFPQPEDMPAEVTFPPYLKGTRLEEAQQAYQRKKPNIRFLPNCAKAEFSKVTKGILPWIAFQLQLTIYSFFTAFQMNLTMGWRWTSLSQVNMKPFVAIINLR</sequence>
<dbReference type="EMBL" id="GL377575">
    <property type="protein sequence ID" value="EFJ30312.1"/>
    <property type="molecule type" value="Genomic_DNA"/>
</dbReference>
<accession>D8RAE5</accession>
<reference evidence="1 2" key="1">
    <citation type="journal article" date="2011" name="Science">
        <title>The Selaginella genome identifies genetic changes associated with the evolution of vascular plants.</title>
        <authorList>
            <person name="Banks J.A."/>
            <person name="Nishiyama T."/>
            <person name="Hasebe M."/>
            <person name="Bowman J.L."/>
            <person name="Gribskov M."/>
            <person name="dePamphilis C."/>
            <person name="Albert V.A."/>
            <person name="Aono N."/>
            <person name="Aoyama T."/>
            <person name="Ambrose B.A."/>
            <person name="Ashton N.W."/>
            <person name="Axtell M.J."/>
            <person name="Barker E."/>
            <person name="Barker M.S."/>
            <person name="Bennetzen J.L."/>
            <person name="Bonawitz N.D."/>
            <person name="Chapple C."/>
            <person name="Cheng C."/>
            <person name="Correa L.G."/>
            <person name="Dacre M."/>
            <person name="DeBarry J."/>
            <person name="Dreyer I."/>
            <person name="Elias M."/>
            <person name="Engstrom E.M."/>
            <person name="Estelle M."/>
            <person name="Feng L."/>
            <person name="Finet C."/>
            <person name="Floyd S.K."/>
            <person name="Frommer W.B."/>
            <person name="Fujita T."/>
            <person name="Gramzow L."/>
            <person name="Gutensohn M."/>
            <person name="Harholt J."/>
            <person name="Hattori M."/>
            <person name="Heyl A."/>
            <person name="Hirai T."/>
            <person name="Hiwatashi Y."/>
            <person name="Ishikawa M."/>
            <person name="Iwata M."/>
            <person name="Karol K.G."/>
            <person name="Koehler B."/>
            <person name="Kolukisaoglu U."/>
            <person name="Kubo M."/>
            <person name="Kurata T."/>
            <person name="Lalonde S."/>
            <person name="Li K."/>
            <person name="Li Y."/>
            <person name="Litt A."/>
            <person name="Lyons E."/>
            <person name="Manning G."/>
            <person name="Maruyama T."/>
            <person name="Michael T.P."/>
            <person name="Mikami K."/>
            <person name="Miyazaki S."/>
            <person name="Morinaga S."/>
            <person name="Murata T."/>
            <person name="Mueller-Roeber B."/>
            <person name="Nelson D.R."/>
            <person name="Obara M."/>
            <person name="Oguri Y."/>
            <person name="Olmstead R.G."/>
            <person name="Onodera N."/>
            <person name="Petersen B.L."/>
            <person name="Pils B."/>
            <person name="Prigge M."/>
            <person name="Rensing S.A."/>
            <person name="Riano-Pachon D.M."/>
            <person name="Roberts A.W."/>
            <person name="Sato Y."/>
            <person name="Scheller H.V."/>
            <person name="Schulz B."/>
            <person name="Schulz C."/>
            <person name="Shakirov E.V."/>
            <person name="Shibagaki N."/>
            <person name="Shinohara N."/>
            <person name="Shippen D.E."/>
            <person name="Soerensen I."/>
            <person name="Sotooka R."/>
            <person name="Sugimoto N."/>
            <person name="Sugita M."/>
            <person name="Sumikawa N."/>
            <person name="Tanurdzic M."/>
            <person name="Theissen G."/>
            <person name="Ulvskov P."/>
            <person name="Wakazuki S."/>
            <person name="Weng J.K."/>
            <person name="Willats W.W."/>
            <person name="Wipf D."/>
            <person name="Wolf P.G."/>
            <person name="Yang L."/>
            <person name="Zimmer A.D."/>
            <person name="Zhu Q."/>
            <person name="Mitros T."/>
            <person name="Hellsten U."/>
            <person name="Loque D."/>
            <person name="Otillar R."/>
            <person name="Salamov A."/>
            <person name="Schmutz J."/>
            <person name="Shapiro H."/>
            <person name="Lindquist E."/>
            <person name="Lucas S."/>
            <person name="Rokhsar D."/>
            <person name="Grigoriev I.V."/>
        </authorList>
    </citation>
    <scope>NUCLEOTIDE SEQUENCE [LARGE SCALE GENOMIC DNA]</scope>
</reference>
<keyword evidence="2" id="KW-1185">Reference proteome</keyword>
<dbReference type="Gramene" id="EFJ30312">
    <property type="protein sequence ID" value="EFJ30312"/>
    <property type="gene ID" value="SELMODRAFT_409113"/>
</dbReference>
<name>D8RAE5_SELML</name>
<proteinExistence type="predicted"/>
<dbReference type="InParanoid" id="D8RAE5"/>
<dbReference type="HOGENOM" id="CLU_1268775_0_0_1"/>
<organism evidence="2">
    <name type="scientific">Selaginella moellendorffii</name>
    <name type="common">Spikemoss</name>
    <dbReference type="NCBI Taxonomy" id="88036"/>
    <lineage>
        <taxon>Eukaryota</taxon>
        <taxon>Viridiplantae</taxon>
        <taxon>Streptophyta</taxon>
        <taxon>Embryophyta</taxon>
        <taxon>Tracheophyta</taxon>
        <taxon>Lycopodiopsida</taxon>
        <taxon>Selaginellales</taxon>
        <taxon>Selaginellaceae</taxon>
        <taxon>Selaginella</taxon>
    </lineage>
</organism>
<protein>
    <submittedName>
        <fullName evidence="1">Uncharacterized protein</fullName>
    </submittedName>
</protein>
<dbReference type="KEGG" id="smo:SELMODRAFT_409113"/>
<dbReference type="Proteomes" id="UP000001514">
    <property type="component" value="Unassembled WGS sequence"/>
</dbReference>
<gene>
    <name evidence="1" type="ORF">SELMODRAFT_409113</name>
</gene>
<evidence type="ECO:0000313" key="2">
    <source>
        <dbReference type="Proteomes" id="UP000001514"/>
    </source>
</evidence>